<dbReference type="AlphaFoldDB" id="A0A0F9AUM0"/>
<organism evidence="1">
    <name type="scientific">marine sediment metagenome</name>
    <dbReference type="NCBI Taxonomy" id="412755"/>
    <lineage>
        <taxon>unclassified sequences</taxon>
        <taxon>metagenomes</taxon>
        <taxon>ecological metagenomes</taxon>
    </lineage>
</organism>
<evidence type="ECO:0000313" key="1">
    <source>
        <dbReference type="EMBL" id="KKK82154.1"/>
    </source>
</evidence>
<protein>
    <submittedName>
        <fullName evidence="1">Uncharacterized protein</fullName>
    </submittedName>
</protein>
<gene>
    <name evidence="1" type="ORF">LCGC14_2806240</name>
</gene>
<accession>A0A0F9AUM0</accession>
<comment type="caution">
    <text evidence="1">The sequence shown here is derived from an EMBL/GenBank/DDBJ whole genome shotgun (WGS) entry which is preliminary data.</text>
</comment>
<dbReference type="EMBL" id="LAZR01052800">
    <property type="protein sequence ID" value="KKK82154.1"/>
    <property type="molecule type" value="Genomic_DNA"/>
</dbReference>
<name>A0A0F9AUM0_9ZZZZ</name>
<sequence length="66" mass="7072">MLGSWSIFSLPGPLSHLIASVVLSHAQGVKPVGRHKSPLEHVLLAFYLGQPAHVGIYIFDGGAFSY</sequence>
<feature type="non-terminal residue" evidence="1">
    <location>
        <position position="66"/>
    </location>
</feature>
<reference evidence="1" key="1">
    <citation type="journal article" date="2015" name="Nature">
        <title>Complex archaea that bridge the gap between prokaryotes and eukaryotes.</title>
        <authorList>
            <person name="Spang A."/>
            <person name="Saw J.H."/>
            <person name="Jorgensen S.L."/>
            <person name="Zaremba-Niedzwiedzka K."/>
            <person name="Martijn J."/>
            <person name="Lind A.E."/>
            <person name="van Eijk R."/>
            <person name="Schleper C."/>
            <person name="Guy L."/>
            <person name="Ettema T.J."/>
        </authorList>
    </citation>
    <scope>NUCLEOTIDE SEQUENCE</scope>
</reference>
<proteinExistence type="predicted"/>